<name>A0ABX2EDT4_9BURK</name>
<keyword evidence="1" id="KW-0812">Transmembrane</keyword>
<reference evidence="2 3" key="1">
    <citation type="submission" date="2020-05" db="EMBL/GenBank/DDBJ databases">
        <title>Aquincola sp. isolate from soil.</title>
        <authorList>
            <person name="Han J."/>
            <person name="Kim D.-U."/>
        </authorList>
    </citation>
    <scope>NUCLEOTIDE SEQUENCE [LARGE SCALE GENOMIC DNA]</scope>
    <source>
        <strain evidence="2 3">S2</strain>
    </source>
</reference>
<evidence type="ECO:0008006" key="4">
    <source>
        <dbReference type="Google" id="ProtNLM"/>
    </source>
</evidence>
<dbReference type="EMBL" id="JABRWJ010000002">
    <property type="protein sequence ID" value="NRF66773.1"/>
    <property type="molecule type" value="Genomic_DNA"/>
</dbReference>
<keyword evidence="3" id="KW-1185">Reference proteome</keyword>
<dbReference type="Proteomes" id="UP000737171">
    <property type="component" value="Unassembled WGS sequence"/>
</dbReference>
<organism evidence="2 3">
    <name type="scientific">Pseudaquabacterium terrae</name>
    <dbReference type="NCBI Taxonomy" id="2732868"/>
    <lineage>
        <taxon>Bacteria</taxon>
        <taxon>Pseudomonadati</taxon>
        <taxon>Pseudomonadota</taxon>
        <taxon>Betaproteobacteria</taxon>
        <taxon>Burkholderiales</taxon>
        <taxon>Sphaerotilaceae</taxon>
        <taxon>Pseudaquabacterium</taxon>
    </lineage>
</organism>
<dbReference type="SUPFAM" id="SSF52833">
    <property type="entry name" value="Thioredoxin-like"/>
    <property type="match status" value="1"/>
</dbReference>
<evidence type="ECO:0000313" key="3">
    <source>
        <dbReference type="Proteomes" id="UP000737171"/>
    </source>
</evidence>
<proteinExistence type="predicted"/>
<keyword evidence="1" id="KW-0472">Membrane</keyword>
<evidence type="ECO:0000256" key="1">
    <source>
        <dbReference type="SAM" id="Phobius"/>
    </source>
</evidence>
<accession>A0ABX2EDT4</accession>
<evidence type="ECO:0000313" key="2">
    <source>
        <dbReference type="EMBL" id="NRF66773.1"/>
    </source>
</evidence>
<protein>
    <recommendedName>
        <fullName evidence="4">Transmembrane protein</fullName>
    </recommendedName>
</protein>
<dbReference type="InterPro" id="IPR036249">
    <property type="entry name" value="Thioredoxin-like_sf"/>
</dbReference>
<gene>
    <name evidence="2" type="ORF">HLB44_07245</name>
</gene>
<dbReference type="RefSeq" id="WP_173121879.1">
    <property type="nucleotide sequence ID" value="NZ_JABRWJ010000002.1"/>
</dbReference>
<keyword evidence="1" id="KW-1133">Transmembrane helix</keyword>
<sequence>MSGSKSSAPDAPGAEPLGLTVHGLPTPALPADAQQRRGRLKMLLILGVCALPVLASYFMVYIVGATGVTTNYSALIQPSAALPPVDARLPDGRSLALPSLKGQWLLVVVGSGACDAACEQRLYLQRQLREMTGRERDRIDKLWLVIDDAPIAAPLQAALAAAPATLVLRLPRATVAAWLKPAAGQALEDHLYVVDPMGEWMMRAPPQPEPAKLKRDLDRLLRASASWDQAGR</sequence>
<comment type="caution">
    <text evidence="2">The sequence shown here is derived from an EMBL/GenBank/DDBJ whole genome shotgun (WGS) entry which is preliminary data.</text>
</comment>
<feature type="transmembrane region" description="Helical" evidence="1">
    <location>
        <begin position="43"/>
        <end position="63"/>
    </location>
</feature>